<keyword evidence="6" id="KW-0482">Metalloprotease</keyword>
<keyword evidence="4" id="KW-0378">Hydrolase</keyword>
<keyword evidence="3" id="KW-0479">Metal-binding</keyword>
<dbReference type="Gene3D" id="2.70.70.10">
    <property type="entry name" value="Glucose Permease (Domain IIA)"/>
    <property type="match status" value="1"/>
</dbReference>
<dbReference type="GO" id="GO:0046872">
    <property type="term" value="F:metal ion binding"/>
    <property type="evidence" value="ECO:0007669"/>
    <property type="project" value="UniProtKB-KW"/>
</dbReference>
<dbReference type="InterPro" id="IPR050570">
    <property type="entry name" value="Cell_wall_metabolism_enzyme"/>
</dbReference>
<organism evidence="11 12">
    <name type="scientific">Roseitalea porphyridii</name>
    <dbReference type="NCBI Taxonomy" id="1852022"/>
    <lineage>
        <taxon>Bacteria</taxon>
        <taxon>Pseudomonadati</taxon>
        <taxon>Pseudomonadota</taxon>
        <taxon>Alphaproteobacteria</taxon>
        <taxon>Hyphomicrobiales</taxon>
        <taxon>Ahrensiaceae</taxon>
        <taxon>Roseitalea</taxon>
    </lineage>
</organism>
<dbReference type="KEGG" id="rpod:E0E05_16505"/>
<evidence type="ECO:0000313" key="11">
    <source>
        <dbReference type="EMBL" id="QBK32469.1"/>
    </source>
</evidence>
<accession>A0A4P6V7D6</accession>
<dbReference type="GO" id="GO:0006508">
    <property type="term" value="P:proteolysis"/>
    <property type="evidence" value="ECO:0007669"/>
    <property type="project" value="UniProtKB-KW"/>
</dbReference>
<dbReference type="EMBL" id="CP036532">
    <property type="protein sequence ID" value="QBK32469.1"/>
    <property type="molecule type" value="Genomic_DNA"/>
</dbReference>
<keyword evidence="9" id="KW-0732">Signal</keyword>
<dbReference type="InterPro" id="IPR016047">
    <property type="entry name" value="M23ase_b-sheet_dom"/>
</dbReference>
<evidence type="ECO:0000256" key="2">
    <source>
        <dbReference type="ARBA" id="ARBA00022670"/>
    </source>
</evidence>
<evidence type="ECO:0000256" key="4">
    <source>
        <dbReference type="ARBA" id="ARBA00022801"/>
    </source>
</evidence>
<feature type="domain" description="M23ase beta-sheet core" evidence="10">
    <location>
        <begin position="377"/>
        <end position="478"/>
    </location>
</feature>
<proteinExistence type="predicted"/>
<feature type="region of interest" description="Disordered" evidence="8">
    <location>
        <begin position="288"/>
        <end position="309"/>
    </location>
</feature>
<dbReference type="Proteomes" id="UP000293719">
    <property type="component" value="Chromosome"/>
</dbReference>
<evidence type="ECO:0000259" key="10">
    <source>
        <dbReference type="Pfam" id="PF01551"/>
    </source>
</evidence>
<dbReference type="Gene3D" id="6.10.250.3150">
    <property type="match status" value="1"/>
</dbReference>
<keyword evidence="2" id="KW-0645">Protease</keyword>
<keyword evidence="5" id="KW-0862">Zinc</keyword>
<evidence type="ECO:0000256" key="7">
    <source>
        <dbReference type="SAM" id="Coils"/>
    </source>
</evidence>
<dbReference type="GO" id="GO:0004222">
    <property type="term" value="F:metalloendopeptidase activity"/>
    <property type="evidence" value="ECO:0007669"/>
    <property type="project" value="TreeGrafter"/>
</dbReference>
<evidence type="ECO:0000313" key="12">
    <source>
        <dbReference type="Proteomes" id="UP000293719"/>
    </source>
</evidence>
<sequence>MPPGRRASPAFRARLRAVSLGALLAVGPVVGHAQPVGAPDSDVVTADMEARLGRSVEELDAILRERGVADERAAELAREIEAIRSDRADITTALIAAAKTERKLGLDILALEDELESLEAQAEDLHVSLWERRALLAEVLAALQRMGLNPPPAILVTPDDALASVRSSILLGAVVPEMRDQTARLADDLTELARLTGSIEEERTRLETARAAQADEQARLTVLVEEKRALERRTAEALAEQEQRAAALADQARDLQALIMSLEEDIQSAQEAAERARIEAEQAERQAREARIEAERQARESEERAARERLEAAREAERVARERLEASRQRAEELAERQTRMAPSTPFAQLTGALERPVAGRTITAFGDDDGLGSRARGDTLQTTANAIVTAPADGWVLYAGPFRAYGNLLILDAGGGYHMVLAGMDRIEVSQGQFVAAGEPVGIMGSIRLAGVTAAAAENDSPTLYVEFRKNGNPVDPSPWWERTGAGRT</sequence>
<dbReference type="Pfam" id="PF01551">
    <property type="entry name" value="Peptidase_M23"/>
    <property type="match status" value="1"/>
</dbReference>
<keyword evidence="7" id="KW-0175">Coiled coil</keyword>
<feature type="coiled-coil region" evidence="7">
    <location>
        <begin position="101"/>
        <end position="128"/>
    </location>
</feature>
<dbReference type="InterPro" id="IPR011055">
    <property type="entry name" value="Dup_hybrid_motif"/>
</dbReference>
<gene>
    <name evidence="11" type="ORF">E0E05_16505</name>
</gene>
<dbReference type="CDD" id="cd12797">
    <property type="entry name" value="M23_peptidase"/>
    <property type="match status" value="1"/>
</dbReference>
<dbReference type="PANTHER" id="PTHR21666">
    <property type="entry name" value="PEPTIDASE-RELATED"/>
    <property type="match status" value="1"/>
</dbReference>
<dbReference type="OrthoDB" id="9809144at2"/>
<dbReference type="PANTHER" id="PTHR21666:SF288">
    <property type="entry name" value="CELL DIVISION PROTEIN YTFB"/>
    <property type="match status" value="1"/>
</dbReference>
<dbReference type="SUPFAM" id="SSF51261">
    <property type="entry name" value="Duplicated hybrid motif"/>
    <property type="match status" value="1"/>
</dbReference>
<keyword evidence="12" id="KW-1185">Reference proteome</keyword>
<reference evidence="11 12" key="1">
    <citation type="journal article" date="2017" name="Int. J. Syst. Evol. Microbiol.">
        <title>Roseitalea porphyridii gen. nov., sp. nov., isolated from a red alga, and reclassification of Hoeflea suaedae Chung et al. 2013 as Pseudohoeflea suaedae gen. nov., comb. nov.</title>
        <authorList>
            <person name="Hyeon J.W."/>
            <person name="Jeong S.E."/>
            <person name="Baek K."/>
            <person name="Jeon C.O."/>
        </authorList>
    </citation>
    <scope>NUCLEOTIDE SEQUENCE [LARGE SCALE GENOMIC DNA]</scope>
    <source>
        <strain evidence="11 12">MA7-20</strain>
    </source>
</reference>
<evidence type="ECO:0000256" key="9">
    <source>
        <dbReference type="SAM" id="SignalP"/>
    </source>
</evidence>
<comment type="cofactor">
    <cofactor evidence="1">
        <name>Zn(2+)</name>
        <dbReference type="ChEBI" id="CHEBI:29105"/>
    </cofactor>
</comment>
<evidence type="ECO:0000256" key="8">
    <source>
        <dbReference type="SAM" id="MobiDB-lite"/>
    </source>
</evidence>
<evidence type="ECO:0000256" key="1">
    <source>
        <dbReference type="ARBA" id="ARBA00001947"/>
    </source>
</evidence>
<evidence type="ECO:0000256" key="5">
    <source>
        <dbReference type="ARBA" id="ARBA00022833"/>
    </source>
</evidence>
<feature type="signal peptide" evidence="9">
    <location>
        <begin position="1"/>
        <end position="33"/>
    </location>
</feature>
<feature type="chain" id="PRO_5021009524" description="M23ase beta-sheet core domain-containing protein" evidence="9">
    <location>
        <begin position="34"/>
        <end position="490"/>
    </location>
</feature>
<protein>
    <recommendedName>
        <fullName evidence="10">M23ase beta-sheet core domain-containing protein</fullName>
    </recommendedName>
</protein>
<dbReference type="AlphaFoldDB" id="A0A4P6V7D6"/>
<evidence type="ECO:0000256" key="6">
    <source>
        <dbReference type="ARBA" id="ARBA00023049"/>
    </source>
</evidence>
<evidence type="ECO:0000256" key="3">
    <source>
        <dbReference type="ARBA" id="ARBA00022723"/>
    </source>
</evidence>
<name>A0A4P6V7D6_9HYPH</name>